<dbReference type="GO" id="GO:0160148">
    <property type="term" value="F:tRNA pseudouridine(55) synthase activity"/>
    <property type="evidence" value="ECO:0007669"/>
    <property type="project" value="UniProtKB-EC"/>
</dbReference>
<sequence>VRADVDLRAFAELAQREQLCLSCTGRLAARLGFGLTNHERGQALLATRAMLAEAEGKVGETSYFHDGTPAPAPNECGLCEGLCGEVAQLAQMVLEALDGIELATFQVGTVVNEETLAREKELQMISGGHGEPLKSQLNREIGSRVADVSGLTPKRDIPDAVIVVDTRYDTVDLQLRSLFIEGRYTKTDRTIPQTRWPCRECHGRGCERCNSSGQMYPESVQSLVAGPLLEAAGASEDKFHGMGREDIDAAMLGEGRPFVLELRQPKVRSLDLAALEKVINAAAAGRITANRLLWVERPRVAELKETVCDKTYRIDINFDQSVEIERLKKGVQRLTGKVVEQRTPTRVSHRRADLVRSRRVESMKLLSAGATSAELEIRAQHGTYIRELVSGDGGRTSPCLATLIGTECQVEVLDVLHIHLEDSKT</sequence>
<gene>
    <name evidence="7" type="ORF">METZ01_LOCUS7879</name>
</gene>
<name>A0A381NKD7_9ZZZZ</name>
<feature type="non-terminal residue" evidence="7">
    <location>
        <position position="1"/>
    </location>
</feature>
<evidence type="ECO:0000256" key="4">
    <source>
        <dbReference type="ARBA" id="ARBA00023235"/>
    </source>
</evidence>
<dbReference type="GO" id="GO:0003723">
    <property type="term" value="F:RNA binding"/>
    <property type="evidence" value="ECO:0007669"/>
    <property type="project" value="InterPro"/>
</dbReference>
<proteinExistence type="inferred from homology"/>
<accession>A0A381NKD7</accession>
<feature type="domain" description="Pus10 THUMP" evidence="6">
    <location>
        <begin position="90"/>
        <end position="165"/>
    </location>
</feature>
<dbReference type="InterPro" id="IPR039894">
    <property type="entry name" value="Pus10-like"/>
</dbReference>
<dbReference type="EMBL" id="UINC01000422">
    <property type="protein sequence ID" value="SUZ55025.1"/>
    <property type="molecule type" value="Genomic_DNA"/>
</dbReference>
<evidence type="ECO:0000259" key="6">
    <source>
        <dbReference type="Pfam" id="PF22023"/>
    </source>
</evidence>
<protein>
    <recommendedName>
        <fullName evidence="2">tRNA pseudouridine(55) synthase</fullName>
        <ecNumber evidence="2">5.4.99.25</ecNumber>
    </recommendedName>
</protein>
<evidence type="ECO:0000256" key="1">
    <source>
        <dbReference type="ARBA" id="ARBA00009652"/>
    </source>
</evidence>
<dbReference type="Gene3D" id="3.30.70.3190">
    <property type="match status" value="1"/>
</dbReference>
<dbReference type="FunFam" id="3.30.70.2510:FF:000001">
    <property type="entry name" value="tRNA pseudouridine synthase Pus10"/>
    <property type="match status" value="1"/>
</dbReference>
<dbReference type="GO" id="GO:0031119">
    <property type="term" value="P:tRNA pseudouridine synthesis"/>
    <property type="evidence" value="ECO:0007669"/>
    <property type="project" value="TreeGrafter"/>
</dbReference>
<feature type="domain" description="Pus10-like C-terminal" evidence="5">
    <location>
        <begin position="179"/>
        <end position="418"/>
    </location>
</feature>
<dbReference type="EC" id="5.4.99.25" evidence="2"/>
<comment type="similarity">
    <text evidence="1">Belongs to the pseudouridine synthase Pus10 family.</text>
</comment>
<evidence type="ECO:0000259" key="5">
    <source>
        <dbReference type="Pfam" id="PF21238"/>
    </source>
</evidence>
<reference evidence="7" key="1">
    <citation type="submission" date="2018-05" db="EMBL/GenBank/DDBJ databases">
        <authorList>
            <person name="Lanie J.A."/>
            <person name="Ng W.-L."/>
            <person name="Kazmierczak K.M."/>
            <person name="Andrzejewski T.M."/>
            <person name="Davidsen T.M."/>
            <person name="Wayne K.J."/>
            <person name="Tettelin H."/>
            <person name="Glass J.I."/>
            <person name="Rusch D."/>
            <person name="Podicherti R."/>
            <person name="Tsui H.-C.T."/>
            <person name="Winkler M.E."/>
        </authorList>
    </citation>
    <scope>NUCLEOTIDE SEQUENCE</scope>
</reference>
<dbReference type="Pfam" id="PF22023">
    <property type="entry name" value="Pus10_THUMP_arc"/>
    <property type="match status" value="1"/>
</dbReference>
<dbReference type="Pfam" id="PF21238">
    <property type="entry name" value="Pus10_C"/>
    <property type="match status" value="1"/>
</dbReference>
<dbReference type="PANTHER" id="PTHR21568:SF0">
    <property type="entry name" value="TRNA PSEUDOURIDINE SYNTHASE PUS10"/>
    <property type="match status" value="1"/>
</dbReference>
<dbReference type="Gene3D" id="3.30.70.2510">
    <property type="match status" value="1"/>
</dbReference>
<dbReference type="SUPFAM" id="SSF55120">
    <property type="entry name" value="Pseudouridine synthase"/>
    <property type="match status" value="1"/>
</dbReference>
<dbReference type="PANTHER" id="PTHR21568">
    <property type="entry name" value="TRNA PSEUDOURIDINE SYNTHASE PUS10"/>
    <property type="match status" value="1"/>
</dbReference>
<keyword evidence="4" id="KW-0413">Isomerase</keyword>
<dbReference type="InterPro" id="IPR055174">
    <property type="entry name" value="Pus10_THUMP_arc"/>
</dbReference>
<dbReference type="NCBIfam" id="TIGR01213">
    <property type="entry name" value="pseudo_Pus10arc"/>
    <property type="match status" value="1"/>
</dbReference>
<organism evidence="7">
    <name type="scientific">marine metagenome</name>
    <dbReference type="NCBI Taxonomy" id="408172"/>
    <lineage>
        <taxon>unclassified sequences</taxon>
        <taxon>metagenomes</taxon>
        <taxon>ecological metagenomes</taxon>
    </lineage>
</organism>
<evidence type="ECO:0000313" key="7">
    <source>
        <dbReference type="EMBL" id="SUZ55025.1"/>
    </source>
</evidence>
<evidence type="ECO:0000256" key="2">
    <source>
        <dbReference type="ARBA" id="ARBA00012787"/>
    </source>
</evidence>
<dbReference type="AlphaFoldDB" id="A0A381NKD7"/>
<dbReference type="InterPro" id="IPR048741">
    <property type="entry name" value="Pus10-like_C"/>
</dbReference>
<evidence type="ECO:0000256" key="3">
    <source>
        <dbReference type="ARBA" id="ARBA00022694"/>
    </source>
</evidence>
<keyword evidence="3" id="KW-0819">tRNA processing</keyword>
<dbReference type="InterPro" id="IPR020103">
    <property type="entry name" value="PsdUridine_synth_cat_dom_sf"/>
</dbReference>